<keyword evidence="1" id="KW-0812">Transmembrane</keyword>
<dbReference type="EMBL" id="BK015328">
    <property type="protein sequence ID" value="DAE01709.1"/>
    <property type="molecule type" value="Genomic_DNA"/>
</dbReference>
<sequence length="33" mass="4082">MNCNHWNLFFLLRVVLVFLVGRFMPFKPAHWTF</sequence>
<feature type="transmembrane region" description="Helical" evidence="1">
    <location>
        <begin position="6"/>
        <end position="24"/>
    </location>
</feature>
<proteinExistence type="predicted"/>
<protein>
    <submittedName>
        <fullName evidence="2">Uncharacterized protein</fullName>
    </submittedName>
</protein>
<accession>A0A8S5P4Z0</accession>
<name>A0A8S5P4Z0_9CAUD</name>
<keyword evidence="1" id="KW-1133">Transmembrane helix</keyword>
<evidence type="ECO:0000256" key="1">
    <source>
        <dbReference type="SAM" id="Phobius"/>
    </source>
</evidence>
<reference evidence="2" key="1">
    <citation type="journal article" date="2021" name="Proc. Natl. Acad. Sci. U.S.A.">
        <title>A Catalog of Tens of Thousands of Viruses from Human Metagenomes Reveals Hidden Associations with Chronic Diseases.</title>
        <authorList>
            <person name="Tisza M.J."/>
            <person name="Buck C.B."/>
        </authorList>
    </citation>
    <scope>NUCLEOTIDE SEQUENCE</scope>
    <source>
        <strain evidence="2">Ctkyp1</strain>
    </source>
</reference>
<evidence type="ECO:0000313" key="2">
    <source>
        <dbReference type="EMBL" id="DAE01709.1"/>
    </source>
</evidence>
<keyword evidence="1" id="KW-0472">Membrane</keyword>
<organism evidence="2">
    <name type="scientific">Siphoviridae sp. ctkyp1</name>
    <dbReference type="NCBI Taxonomy" id="2825646"/>
    <lineage>
        <taxon>Viruses</taxon>
        <taxon>Duplodnaviria</taxon>
        <taxon>Heunggongvirae</taxon>
        <taxon>Uroviricota</taxon>
        <taxon>Caudoviricetes</taxon>
    </lineage>
</organism>